<dbReference type="Proteomes" id="UP000887574">
    <property type="component" value="Unplaced"/>
</dbReference>
<organism evidence="1 2">
    <name type="scientific">Ditylenchus dipsaci</name>
    <dbReference type="NCBI Taxonomy" id="166011"/>
    <lineage>
        <taxon>Eukaryota</taxon>
        <taxon>Metazoa</taxon>
        <taxon>Ecdysozoa</taxon>
        <taxon>Nematoda</taxon>
        <taxon>Chromadorea</taxon>
        <taxon>Rhabditida</taxon>
        <taxon>Tylenchina</taxon>
        <taxon>Tylenchomorpha</taxon>
        <taxon>Sphaerularioidea</taxon>
        <taxon>Anguinidae</taxon>
        <taxon>Anguininae</taxon>
        <taxon>Ditylenchus</taxon>
    </lineage>
</organism>
<proteinExistence type="predicted"/>
<dbReference type="AlphaFoldDB" id="A0A915E0B6"/>
<name>A0A915E0B6_9BILA</name>
<keyword evidence="1" id="KW-1185">Reference proteome</keyword>
<accession>A0A915E0B6</accession>
<reference evidence="2" key="1">
    <citation type="submission" date="2022-11" db="UniProtKB">
        <authorList>
            <consortium name="WormBaseParasite"/>
        </authorList>
    </citation>
    <scope>IDENTIFICATION</scope>
</reference>
<protein>
    <submittedName>
        <fullName evidence="2">Uncharacterized protein</fullName>
    </submittedName>
</protein>
<sequence>MRYLVRRSPIIPDPPTEQEVIEEIQQPPHPPPLGPGELPAETVIIGPNGISKSKRYLNSYNKPPYYPGPEDWPKVYRYFYRHYNRPPVEIIQKPIEEFLPPGEEPAFVVVKERHAGGYFG</sequence>
<evidence type="ECO:0000313" key="2">
    <source>
        <dbReference type="WBParaSite" id="jg25349"/>
    </source>
</evidence>
<dbReference type="WBParaSite" id="jg25349">
    <property type="protein sequence ID" value="jg25349"/>
    <property type="gene ID" value="jg25349"/>
</dbReference>
<evidence type="ECO:0000313" key="1">
    <source>
        <dbReference type="Proteomes" id="UP000887574"/>
    </source>
</evidence>